<dbReference type="RefSeq" id="WP_076349913.1">
    <property type="nucleotide sequence ID" value="NZ_CP019082.1"/>
</dbReference>
<keyword evidence="4" id="KW-1185">Reference proteome</keyword>
<keyword evidence="2" id="KW-0472">Membrane</keyword>
<dbReference type="Pfam" id="PF13432">
    <property type="entry name" value="TPR_16"/>
    <property type="match status" value="1"/>
</dbReference>
<dbReference type="SMART" id="SM00028">
    <property type="entry name" value="TPR"/>
    <property type="match status" value="3"/>
</dbReference>
<keyword evidence="2" id="KW-0812">Transmembrane</keyword>
<feature type="repeat" description="TPR" evidence="1">
    <location>
        <begin position="271"/>
        <end position="304"/>
    </location>
</feature>
<dbReference type="STRING" id="1387353.BSF38_05155"/>
<reference evidence="4" key="1">
    <citation type="submission" date="2016-12" db="EMBL/GenBank/DDBJ databases">
        <title>Comparative genomics of four Isosphaeraceae planctomycetes: a common pool of plasmids and glycoside hydrolase genes.</title>
        <authorList>
            <person name="Ivanova A."/>
        </authorList>
    </citation>
    <scope>NUCLEOTIDE SEQUENCE [LARGE SCALE GENOMIC DNA]</scope>
    <source>
        <strain evidence="4">PX4</strain>
    </source>
</reference>
<dbReference type="InterPro" id="IPR011990">
    <property type="entry name" value="TPR-like_helical_dom_sf"/>
</dbReference>
<dbReference type="AlphaFoldDB" id="A0A1U7CXA6"/>
<proteinExistence type="predicted"/>
<accession>A0A1U7CXA6</accession>
<dbReference type="GO" id="GO:0008233">
    <property type="term" value="F:peptidase activity"/>
    <property type="evidence" value="ECO:0007669"/>
    <property type="project" value="UniProtKB-KW"/>
</dbReference>
<keyword evidence="1" id="KW-0802">TPR repeat</keyword>
<dbReference type="PROSITE" id="PS50005">
    <property type="entry name" value="TPR"/>
    <property type="match status" value="2"/>
</dbReference>
<protein>
    <submittedName>
        <fullName evidence="3">Beta-barrel assembly-enhancing protease</fullName>
        <ecNumber evidence="3">3.4.-.-</ecNumber>
    </submittedName>
</protein>
<name>A0A1U7CXA6_9BACT</name>
<dbReference type="Gene3D" id="1.25.40.10">
    <property type="entry name" value="Tetratricopeptide repeat domain"/>
    <property type="match status" value="2"/>
</dbReference>
<evidence type="ECO:0000256" key="2">
    <source>
        <dbReference type="SAM" id="Phobius"/>
    </source>
</evidence>
<dbReference type="PANTHER" id="PTHR12558:SF13">
    <property type="entry name" value="CELL DIVISION CYCLE PROTEIN 27 HOMOLOG"/>
    <property type="match status" value="1"/>
</dbReference>
<feature type="transmembrane region" description="Helical" evidence="2">
    <location>
        <begin position="7"/>
        <end position="26"/>
    </location>
</feature>
<dbReference type="InterPro" id="IPR019734">
    <property type="entry name" value="TPR_rpt"/>
</dbReference>
<dbReference type="PANTHER" id="PTHR12558">
    <property type="entry name" value="CELL DIVISION CYCLE 16,23,27"/>
    <property type="match status" value="1"/>
</dbReference>
<evidence type="ECO:0000313" key="4">
    <source>
        <dbReference type="Proteomes" id="UP000186309"/>
    </source>
</evidence>
<dbReference type="Pfam" id="PF14559">
    <property type="entry name" value="TPR_19"/>
    <property type="match status" value="1"/>
</dbReference>
<evidence type="ECO:0000313" key="3">
    <source>
        <dbReference type="EMBL" id="APW63582.1"/>
    </source>
</evidence>
<dbReference type="KEGG" id="pbor:BSF38_05155"/>
<dbReference type="EC" id="3.4.-.-" evidence="3"/>
<keyword evidence="2" id="KW-1133">Transmembrane helix</keyword>
<sequence>MVATRSYFGAAILIVAAMAVAGWSWHARRGEPATAREARAAVAAGRYEDASAALARWAAAAPDEPEALVTEGRILIARGAVVEAREALKKAIARGVPGPGPALLRALIAAKTGRGAEAVPALHREFAEGRGPDRQVDEALAKVYLEAFDLGRATAVLDRWARDFPDDPKPYLWRAEAHARDGGDPGAVLHDYQEALDRDPKLARARLGLADALRQAHRSIEAAAAYDAYLAAEPNDASAHFGAGRSLLDQGDEEAAIRHLTRASELNPGNAEPLKELAEAAQRRGDWPGALALLDRATALDPNDVPVRYSRGVVLARLGRTEEARAEQAAAGRLRDDLKSLNAARSRLVADPHDRDSQLAIARWMFDHAHEDEGARWAGRILDERPGDSEASRLLADYHERRGETGLANFHRLQVTPEAAR</sequence>
<dbReference type="SUPFAM" id="SSF48452">
    <property type="entry name" value="TPR-like"/>
    <property type="match status" value="2"/>
</dbReference>
<keyword evidence="3" id="KW-0645">Protease</keyword>
<dbReference type="GO" id="GO:0006508">
    <property type="term" value="P:proteolysis"/>
    <property type="evidence" value="ECO:0007669"/>
    <property type="project" value="UniProtKB-KW"/>
</dbReference>
<feature type="repeat" description="TPR" evidence="1">
    <location>
        <begin position="237"/>
        <end position="270"/>
    </location>
</feature>
<organism evidence="3 4">
    <name type="scientific">Paludisphaera borealis</name>
    <dbReference type="NCBI Taxonomy" id="1387353"/>
    <lineage>
        <taxon>Bacteria</taxon>
        <taxon>Pseudomonadati</taxon>
        <taxon>Planctomycetota</taxon>
        <taxon>Planctomycetia</taxon>
        <taxon>Isosphaerales</taxon>
        <taxon>Isosphaeraceae</taxon>
        <taxon>Paludisphaera</taxon>
    </lineage>
</organism>
<dbReference type="OrthoDB" id="262609at2"/>
<gene>
    <name evidence="3" type="primary">bepA_17</name>
    <name evidence="3" type="ORF">BSF38_05155</name>
</gene>
<dbReference type="Proteomes" id="UP000186309">
    <property type="component" value="Chromosome"/>
</dbReference>
<keyword evidence="3" id="KW-0378">Hydrolase</keyword>
<evidence type="ECO:0000256" key="1">
    <source>
        <dbReference type="PROSITE-ProRule" id="PRU00339"/>
    </source>
</evidence>
<dbReference type="EMBL" id="CP019082">
    <property type="protein sequence ID" value="APW63582.1"/>
    <property type="molecule type" value="Genomic_DNA"/>
</dbReference>